<dbReference type="GO" id="GO:0030288">
    <property type="term" value="C:outer membrane-bounded periplasmic space"/>
    <property type="evidence" value="ECO:0007669"/>
    <property type="project" value="UniProtKB-ARBA"/>
</dbReference>
<dbReference type="InterPro" id="IPR006311">
    <property type="entry name" value="TAT_signal"/>
</dbReference>
<dbReference type="eggNOG" id="COG0747">
    <property type="taxonomic scope" value="Bacteria"/>
</dbReference>
<dbReference type="PANTHER" id="PTHR30290">
    <property type="entry name" value="PERIPLASMIC BINDING COMPONENT OF ABC TRANSPORTER"/>
    <property type="match status" value="1"/>
</dbReference>
<name>A0A093S271_9GAMM</name>
<evidence type="ECO:0000313" key="6">
    <source>
        <dbReference type="Proteomes" id="UP000032874"/>
    </source>
</evidence>
<evidence type="ECO:0000259" key="4">
    <source>
        <dbReference type="Pfam" id="PF00496"/>
    </source>
</evidence>
<feature type="domain" description="Solute-binding protein family 5" evidence="4">
    <location>
        <begin position="87"/>
        <end position="453"/>
    </location>
</feature>
<dbReference type="Gene3D" id="3.40.190.10">
    <property type="entry name" value="Periplasmic binding protein-like II"/>
    <property type="match status" value="1"/>
</dbReference>
<proteinExistence type="inferred from homology"/>
<reference evidence="5 6" key="1">
    <citation type="submission" date="2014-08" db="EMBL/GenBank/DDBJ databases">
        <title>Genome sequences of NCPPB Pectobacterium isolates.</title>
        <authorList>
            <person name="Glover R.H."/>
            <person name="Sapp M."/>
            <person name="Elphinstone J."/>
        </authorList>
    </citation>
    <scope>NUCLEOTIDE SEQUENCE [LARGE SCALE GENOMIC DNA]</scope>
    <source>
        <strain evidence="5 6">NCPPB 2795</strain>
    </source>
</reference>
<dbReference type="GO" id="GO:1904680">
    <property type="term" value="F:peptide transmembrane transporter activity"/>
    <property type="evidence" value="ECO:0007669"/>
    <property type="project" value="TreeGrafter"/>
</dbReference>
<feature type="chain" id="PRO_5001890689" evidence="3">
    <location>
        <begin position="31"/>
        <end position="542"/>
    </location>
</feature>
<accession>A0A093S271</accession>
<dbReference type="Gene3D" id="3.10.105.10">
    <property type="entry name" value="Dipeptide-binding Protein, Domain 3"/>
    <property type="match status" value="1"/>
</dbReference>
<comment type="similarity">
    <text evidence="1">Belongs to the bacterial solute-binding protein 5 family.</text>
</comment>
<dbReference type="InterPro" id="IPR030678">
    <property type="entry name" value="Peptide/Ni-bd"/>
</dbReference>
<dbReference type="GO" id="GO:0015833">
    <property type="term" value="P:peptide transport"/>
    <property type="evidence" value="ECO:0007669"/>
    <property type="project" value="TreeGrafter"/>
</dbReference>
<dbReference type="CDD" id="cd08517">
    <property type="entry name" value="PBP2_NikA_DppA_OppA_like_13"/>
    <property type="match status" value="1"/>
</dbReference>
<sequence length="542" mass="60688">MNISRRRLLLSSAAMTAVWPFTSFLSAAHASQGSVLSGTPVKGGTLGVHIAAEQRILNPALRASTGVYIVTSKIIESLVDLDASGSIVPQLATAWQSSPDGKTITFTLREQVKWHDGKPFTSKDVQYNALELWKKQLNYGTALHQHLESVDTPDDHTAIFHYSRPMPLELLLRALADLGYVVPRHVYENSNVLENTANNAPIGTGPFKFVQYERGQYIIATRNPDYWRQDQPYIERIVWRIITDKSAATAALETGQIQLSAYSQLSLADLDRLKTHPDFEVTARGSEANVFNNTLEFNFRRKEIADVRVRRAIAHAIDVPFFIENFLYGQGKPATGIIPSTSTAFYPANSQPPYPFDRQKANALLDEAGYPRKGKGERFSLKLVPIANGEDVTLFATFIQQSLAEIGIRVDITNFDYAGSLSAVYKEHNFDIATGWHQYRGDPAVSTTVWLRSGSPAGSPWTNQYGWQSDVVDKLIDDAASEIDTSKRRALYAELVKEANEQFPVWFVTERQFYTVVNKKLKNALNNARWPSSSWHDAWLEA</sequence>
<evidence type="ECO:0000256" key="2">
    <source>
        <dbReference type="ARBA" id="ARBA00022729"/>
    </source>
</evidence>
<comment type="caution">
    <text evidence="5">The sequence shown here is derived from an EMBL/GenBank/DDBJ whole genome shotgun (WGS) entry which is preliminary data.</text>
</comment>
<dbReference type="PIRSF" id="PIRSF002741">
    <property type="entry name" value="MppA"/>
    <property type="match status" value="1"/>
</dbReference>
<dbReference type="Pfam" id="PF00496">
    <property type="entry name" value="SBP_bac_5"/>
    <property type="match status" value="1"/>
</dbReference>
<evidence type="ECO:0000256" key="3">
    <source>
        <dbReference type="SAM" id="SignalP"/>
    </source>
</evidence>
<dbReference type="SUPFAM" id="SSF53850">
    <property type="entry name" value="Periplasmic binding protein-like II"/>
    <property type="match status" value="1"/>
</dbReference>
<evidence type="ECO:0000313" key="5">
    <source>
        <dbReference type="EMBL" id="KFX06899.1"/>
    </source>
</evidence>
<dbReference type="InterPro" id="IPR039424">
    <property type="entry name" value="SBP_5"/>
</dbReference>
<feature type="signal peptide" evidence="3">
    <location>
        <begin position="1"/>
        <end position="30"/>
    </location>
</feature>
<dbReference type="AlphaFoldDB" id="A0A093S271"/>
<gene>
    <name evidence="5" type="ORF">KP22_02060</name>
</gene>
<dbReference type="GO" id="GO:0043190">
    <property type="term" value="C:ATP-binding cassette (ABC) transporter complex"/>
    <property type="evidence" value="ECO:0007669"/>
    <property type="project" value="InterPro"/>
</dbReference>
<dbReference type="RefSeq" id="WP_039322114.1">
    <property type="nucleotide sequence ID" value="NZ_JQHM01000001.1"/>
</dbReference>
<dbReference type="PANTHER" id="PTHR30290:SF38">
    <property type="entry name" value="D,D-DIPEPTIDE-BINDING PERIPLASMIC PROTEIN DDPA-RELATED"/>
    <property type="match status" value="1"/>
</dbReference>
<dbReference type="Proteomes" id="UP000032874">
    <property type="component" value="Unassembled WGS sequence"/>
</dbReference>
<keyword evidence="2 3" id="KW-0732">Signal</keyword>
<dbReference type="InterPro" id="IPR000914">
    <property type="entry name" value="SBP_5_dom"/>
</dbReference>
<organism evidence="5 6">
    <name type="scientific">Pectobacterium betavasculorum</name>
    <dbReference type="NCBI Taxonomy" id="55207"/>
    <lineage>
        <taxon>Bacteria</taxon>
        <taxon>Pseudomonadati</taxon>
        <taxon>Pseudomonadota</taxon>
        <taxon>Gammaproteobacteria</taxon>
        <taxon>Enterobacterales</taxon>
        <taxon>Pectobacteriaceae</taxon>
        <taxon>Pectobacterium</taxon>
    </lineage>
</organism>
<dbReference type="STRING" id="55207.KP22_02060"/>
<protein>
    <submittedName>
        <fullName evidence="5">Peptide ABC transporter substrate-binding protein</fullName>
    </submittedName>
</protein>
<dbReference type="EMBL" id="JQHM01000001">
    <property type="protein sequence ID" value="KFX06899.1"/>
    <property type="molecule type" value="Genomic_DNA"/>
</dbReference>
<evidence type="ECO:0000256" key="1">
    <source>
        <dbReference type="ARBA" id="ARBA00005695"/>
    </source>
</evidence>
<dbReference type="PROSITE" id="PS51318">
    <property type="entry name" value="TAT"/>
    <property type="match status" value="1"/>
</dbReference>